<feature type="transmembrane region" description="Helical" evidence="2">
    <location>
        <begin position="252"/>
        <end position="285"/>
    </location>
</feature>
<gene>
    <name evidence="5" type="ORF">NNL39_07920</name>
</gene>
<feature type="signal peptide" evidence="3">
    <location>
        <begin position="1"/>
        <end position="26"/>
    </location>
</feature>
<name>A0ABY5FUP2_9MICO</name>
<organism evidence="5 6">
    <name type="scientific">Microcella humidisoli</name>
    <dbReference type="NCBI Taxonomy" id="2963406"/>
    <lineage>
        <taxon>Bacteria</taxon>
        <taxon>Bacillati</taxon>
        <taxon>Actinomycetota</taxon>
        <taxon>Actinomycetes</taxon>
        <taxon>Micrococcales</taxon>
        <taxon>Microbacteriaceae</taxon>
        <taxon>Microcella</taxon>
    </lineage>
</organism>
<feature type="region of interest" description="Disordered" evidence="1">
    <location>
        <begin position="29"/>
        <end position="66"/>
    </location>
</feature>
<evidence type="ECO:0000256" key="2">
    <source>
        <dbReference type="SAM" id="Phobius"/>
    </source>
</evidence>
<evidence type="ECO:0000313" key="5">
    <source>
        <dbReference type="EMBL" id="UTT61610.1"/>
    </source>
</evidence>
<protein>
    <submittedName>
        <fullName evidence="5">DUF4349 domain-containing protein</fullName>
    </submittedName>
</protein>
<dbReference type="Proteomes" id="UP001060039">
    <property type="component" value="Chromosome"/>
</dbReference>
<keyword evidence="6" id="KW-1185">Reference proteome</keyword>
<dbReference type="PROSITE" id="PS51257">
    <property type="entry name" value="PROKAR_LIPOPROTEIN"/>
    <property type="match status" value="1"/>
</dbReference>
<keyword evidence="2" id="KW-0812">Transmembrane</keyword>
<evidence type="ECO:0000256" key="1">
    <source>
        <dbReference type="SAM" id="MobiDB-lite"/>
    </source>
</evidence>
<evidence type="ECO:0000256" key="3">
    <source>
        <dbReference type="SAM" id="SignalP"/>
    </source>
</evidence>
<dbReference type="RefSeq" id="WP_255158647.1">
    <property type="nucleotide sequence ID" value="NZ_CP101497.1"/>
</dbReference>
<feature type="domain" description="DUF4349" evidence="4">
    <location>
        <begin position="68"/>
        <end position="281"/>
    </location>
</feature>
<dbReference type="InterPro" id="IPR025645">
    <property type="entry name" value="DUF4349"/>
</dbReference>
<proteinExistence type="predicted"/>
<evidence type="ECO:0000259" key="4">
    <source>
        <dbReference type="Pfam" id="PF14257"/>
    </source>
</evidence>
<feature type="chain" id="PRO_5047429742" evidence="3">
    <location>
        <begin position="27"/>
        <end position="313"/>
    </location>
</feature>
<keyword evidence="2" id="KW-1133">Transmembrane helix</keyword>
<keyword evidence="3" id="KW-0732">Signal</keyword>
<accession>A0ABY5FUP2</accession>
<sequence length="313" mass="32283">MRTPRLLTALPALALSALLLSGCAAAATSESGSDSGGMPGFEEGVGAPVTDEAAGDGDLESQPGDEDRAVITTGYLYLTVDAPLDAATEAVSIVEAAGGRVDGRTEYGPQSLSSRMATDAGGAELVLRIPAERLTATIEKLKALGEVEELQVSSSDVTREVQDIDARVVALRSSITRLLALQDAAATVEDLIALETAISDRQAQLESYEAQQRYYADQVGLSTLTLTLGSLAIAPIDEPDTFLSGLVTGWEALVAFGSGLLVVVGVLLPWLLALGLIGLVVLLIVRGVVRRGSSRAATSPEAAAPVATDTDHS</sequence>
<dbReference type="Pfam" id="PF14257">
    <property type="entry name" value="DUF4349"/>
    <property type="match status" value="1"/>
</dbReference>
<reference evidence="5" key="1">
    <citation type="submission" date="2022-07" db="EMBL/GenBank/DDBJ databases">
        <title>Taxonomic analysis of Microcella humidisoli nov. sp., isolated from riverside soil.</title>
        <authorList>
            <person name="Molina K.M."/>
            <person name="Kim S.B."/>
        </authorList>
    </citation>
    <scope>NUCLEOTIDE SEQUENCE</scope>
    <source>
        <strain evidence="5">MMS21-STM10</strain>
    </source>
</reference>
<evidence type="ECO:0000313" key="6">
    <source>
        <dbReference type="Proteomes" id="UP001060039"/>
    </source>
</evidence>
<keyword evidence="2" id="KW-0472">Membrane</keyword>
<dbReference type="EMBL" id="CP101497">
    <property type="protein sequence ID" value="UTT61610.1"/>
    <property type="molecule type" value="Genomic_DNA"/>
</dbReference>